<dbReference type="EMBL" id="JAXAFO010000011">
    <property type="protein sequence ID" value="MDX6849350.1"/>
    <property type="molecule type" value="Genomic_DNA"/>
</dbReference>
<dbReference type="Pfam" id="PF01595">
    <property type="entry name" value="CNNM"/>
    <property type="match status" value="1"/>
</dbReference>
<evidence type="ECO:0000256" key="5">
    <source>
        <dbReference type="ARBA" id="ARBA00022737"/>
    </source>
</evidence>
<proteinExistence type="inferred from homology"/>
<keyword evidence="4 10" id="KW-0812">Transmembrane</keyword>
<comment type="caution">
    <text evidence="14">The sequence shown here is derived from an EMBL/GenBank/DDBJ whole genome shotgun (WGS) entry which is preliminary data.</text>
</comment>
<dbReference type="Proteomes" id="UP001273505">
    <property type="component" value="Unassembled WGS sequence"/>
</dbReference>
<evidence type="ECO:0000256" key="3">
    <source>
        <dbReference type="ARBA" id="ARBA00022475"/>
    </source>
</evidence>
<evidence type="ECO:0000256" key="11">
    <source>
        <dbReference type="SAM" id="Phobius"/>
    </source>
</evidence>
<dbReference type="SMART" id="SM01091">
    <property type="entry name" value="CorC_HlyC"/>
    <property type="match status" value="1"/>
</dbReference>
<keyword evidence="7 9" id="KW-0129">CBS domain</keyword>
<dbReference type="InterPro" id="IPR005170">
    <property type="entry name" value="Transptr-assoc_dom"/>
</dbReference>
<evidence type="ECO:0000256" key="1">
    <source>
        <dbReference type="ARBA" id="ARBA00004651"/>
    </source>
</evidence>
<name>A0ABU4RWZ4_9GAMM</name>
<protein>
    <submittedName>
        <fullName evidence="14">HlyC/CorC family transporter</fullName>
    </submittedName>
</protein>
<dbReference type="InterPro" id="IPR000644">
    <property type="entry name" value="CBS_dom"/>
</dbReference>
<dbReference type="SMART" id="SM00116">
    <property type="entry name" value="CBS"/>
    <property type="match status" value="2"/>
</dbReference>
<dbReference type="SUPFAM" id="SSF54631">
    <property type="entry name" value="CBS-domain pair"/>
    <property type="match status" value="1"/>
</dbReference>
<dbReference type="Pfam" id="PF03471">
    <property type="entry name" value="CorC_HlyC"/>
    <property type="match status" value="1"/>
</dbReference>
<evidence type="ECO:0000256" key="8">
    <source>
        <dbReference type="ARBA" id="ARBA00023136"/>
    </source>
</evidence>
<evidence type="ECO:0000259" key="13">
    <source>
        <dbReference type="PROSITE" id="PS51846"/>
    </source>
</evidence>
<feature type="domain" description="CBS" evidence="12">
    <location>
        <begin position="277"/>
        <end position="337"/>
    </location>
</feature>
<dbReference type="PANTHER" id="PTHR22777">
    <property type="entry name" value="HEMOLYSIN-RELATED"/>
    <property type="match status" value="1"/>
</dbReference>
<evidence type="ECO:0000256" key="6">
    <source>
        <dbReference type="ARBA" id="ARBA00022989"/>
    </source>
</evidence>
<comment type="subcellular location">
    <subcellularLocation>
        <location evidence="1">Cell membrane</location>
        <topology evidence="1">Multi-pass membrane protein</topology>
    </subcellularLocation>
</comment>
<comment type="similarity">
    <text evidence="2">Belongs to the UPF0053 family.</text>
</comment>
<dbReference type="InterPro" id="IPR036318">
    <property type="entry name" value="FAD-bd_PCMH-like_sf"/>
</dbReference>
<organism evidence="14 15">
    <name type="scientific">Gilvimarinus gilvus</name>
    <dbReference type="NCBI Taxonomy" id="3058038"/>
    <lineage>
        <taxon>Bacteria</taxon>
        <taxon>Pseudomonadati</taxon>
        <taxon>Pseudomonadota</taxon>
        <taxon>Gammaproteobacteria</taxon>
        <taxon>Cellvibrionales</taxon>
        <taxon>Cellvibrionaceae</taxon>
        <taxon>Gilvimarinus</taxon>
    </lineage>
</organism>
<evidence type="ECO:0000256" key="9">
    <source>
        <dbReference type="PROSITE-ProRule" id="PRU00703"/>
    </source>
</evidence>
<feature type="transmembrane region" description="Helical" evidence="11">
    <location>
        <begin position="125"/>
        <end position="147"/>
    </location>
</feature>
<dbReference type="PROSITE" id="PS51371">
    <property type="entry name" value="CBS"/>
    <property type="match status" value="2"/>
</dbReference>
<feature type="domain" description="CBS" evidence="12">
    <location>
        <begin position="209"/>
        <end position="268"/>
    </location>
</feature>
<keyword evidence="6 10" id="KW-1133">Transmembrane helix</keyword>
<keyword evidence="5" id="KW-0677">Repeat</keyword>
<keyword evidence="15" id="KW-1185">Reference proteome</keyword>
<evidence type="ECO:0000256" key="2">
    <source>
        <dbReference type="ARBA" id="ARBA00006337"/>
    </source>
</evidence>
<evidence type="ECO:0000256" key="4">
    <source>
        <dbReference type="ARBA" id="ARBA00022692"/>
    </source>
</evidence>
<evidence type="ECO:0000313" key="15">
    <source>
        <dbReference type="Proteomes" id="UP001273505"/>
    </source>
</evidence>
<feature type="domain" description="CNNM transmembrane" evidence="13">
    <location>
        <begin position="2"/>
        <end position="199"/>
    </location>
</feature>
<feature type="transmembrane region" description="Helical" evidence="11">
    <location>
        <begin position="62"/>
        <end position="89"/>
    </location>
</feature>
<evidence type="ECO:0000313" key="14">
    <source>
        <dbReference type="EMBL" id="MDX6849350.1"/>
    </source>
</evidence>
<keyword evidence="8 10" id="KW-0472">Membrane</keyword>
<dbReference type="CDD" id="cd04590">
    <property type="entry name" value="CBS_pair_CorC_HlyC_assoc"/>
    <property type="match status" value="1"/>
</dbReference>
<dbReference type="InterPro" id="IPR016169">
    <property type="entry name" value="FAD-bd_PCMH_sub2"/>
</dbReference>
<feature type="transmembrane region" description="Helical" evidence="11">
    <location>
        <begin position="95"/>
        <end position="113"/>
    </location>
</feature>
<dbReference type="Pfam" id="PF00571">
    <property type="entry name" value="CBS"/>
    <property type="match status" value="2"/>
</dbReference>
<gene>
    <name evidence="14" type="ORF">SCD92_08260</name>
</gene>
<dbReference type="RefSeq" id="WP_302721933.1">
    <property type="nucleotide sequence ID" value="NZ_JAULRU010000418.1"/>
</dbReference>
<evidence type="ECO:0000259" key="12">
    <source>
        <dbReference type="PROSITE" id="PS51371"/>
    </source>
</evidence>
<evidence type="ECO:0000256" key="10">
    <source>
        <dbReference type="PROSITE-ProRule" id="PRU01193"/>
    </source>
</evidence>
<dbReference type="PROSITE" id="PS51846">
    <property type="entry name" value="CNNM"/>
    <property type="match status" value="1"/>
</dbReference>
<dbReference type="Gene3D" id="3.10.580.10">
    <property type="entry name" value="CBS-domain"/>
    <property type="match status" value="1"/>
</dbReference>
<dbReference type="Gene3D" id="3.30.465.10">
    <property type="match status" value="1"/>
</dbReference>
<dbReference type="PANTHER" id="PTHR22777:SF32">
    <property type="entry name" value="UPF0053 INNER MEMBRANE PROTEIN YFJD"/>
    <property type="match status" value="1"/>
</dbReference>
<dbReference type="InterPro" id="IPR046342">
    <property type="entry name" value="CBS_dom_sf"/>
</dbReference>
<keyword evidence="3" id="KW-1003">Cell membrane</keyword>
<sequence>MNDIPIELLFGILAALLVTSAFFSGSETAMMAINRYRLKHLSKKGHHGAIRVEQLLQRPDRLIGLILIGNNLANNFAAIITGIIAARLIGGDTGPIIGGVILTLFMLVFAEVTPKTLATLYSERISFWASLILKPLSYLLMPAVMLVNGISNGLTKMLGIHKAHSTIEHLDPEELRTVVDEAGELIPDQHQGMLLNILDLEKSTAEDIMIPRNEVAGLDLEDDVDTLLEKIRTSEYTRLPVYTNDLNNVVGILHLRNVARFLHGDDTLVTKDNILSFSDDPYFVPESTPLHTQLLNFQTQKSRMALVVNEYGEVQGIVTMEDLLEEIVGDFTTNIAEESEEDIIEQDDGTYKIHGGTFIRDINRNLDWALPTDGPKTLNGLAMEYMERIPDANVSFTIDQYIFETEEITDKMIGWFRVHMDETIQ</sequence>
<accession>A0ABU4RWZ4</accession>
<dbReference type="SUPFAM" id="SSF56176">
    <property type="entry name" value="FAD-binding/transporter-associated domain-like"/>
    <property type="match status" value="1"/>
</dbReference>
<dbReference type="InterPro" id="IPR044751">
    <property type="entry name" value="Ion_transp-like_CBS"/>
</dbReference>
<feature type="transmembrane region" description="Helical" evidence="11">
    <location>
        <begin position="12"/>
        <end position="33"/>
    </location>
</feature>
<evidence type="ECO:0000256" key="7">
    <source>
        <dbReference type="ARBA" id="ARBA00023122"/>
    </source>
</evidence>
<dbReference type="InterPro" id="IPR002550">
    <property type="entry name" value="CNNM"/>
</dbReference>
<reference evidence="14 15" key="1">
    <citation type="submission" date="2023-11" db="EMBL/GenBank/DDBJ databases">
        <title>Gilvimarinus fulvus sp. nov., isolated from the surface of Kelp.</title>
        <authorList>
            <person name="Sun Y.Y."/>
            <person name="Gong Y."/>
            <person name="Du Z.J."/>
        </authorList>
    </citation>
    <scope>NUCLEOTIDE SEQUENCE [LARGE SCALE GENOMIC DNA]</scope>
    <source>
        <strain evidence="14 15">SDUM040013</strain>
    </source>
</reference>